<feature type="compositionally biased region" description="Basic residues" evidence="1">
    <location>
        <begin position="190"/>
        <end position="200"/>
    </location>
</feature>
<evidence type="ECO:0000313" key="2">
    <source>
        <dbReference type="EMBL" id="MCX2964403.1"/>
    </source>
</evidence>
<evidence type="ECO:0000256" key="1">
    <source>
        <dbReference type="SAM" id="MobiDB-lite"/>
    </source>
</evidence>
<evidence type="ECO:0000313" key="3">
    <source>
        <dbReference type="Proteomes" id="UP001143347"/>
    </source>
</evidence>
<dbReference type="InterPro" id="IPR025358">
    <property type="entry name" value="DUF4262"/>
</dbReference>
<comment type="caution">
    <text evidence="2">The sequence shown here is derived from an EMBL/GenBank/DDBJ whole genome shotgun (WGS) entry which is preliminary data.</text>
</comment>
<dbReference type="RefSeq" id="WP_266061526.1">
    <property type="nucleotide sequence ID" value="NZ_JAPKFM010000008.1"/>
</dbReference>
<reference evidence="2" key="1">
    <citation type="submission" date="2022-10" db="EMBL/GenBank/DDBJ databases">
        <title>WGS of marine actinomycetes from Thailand.</title>
        <authorList>
            <person name="Thawai C."/>
        </authorList>
    </citation>
    <scope>NUCLEOTIDE SEQUENCE</scope>
    <source>
        <strain evidence="2">SW21</strain>
    </source>
</reference>
<gene>
    <name evidence="2" type="ORF">OSB52_09905</name>
</gene>
<feature type="region of interest" description="Disordered" evidence="1">
    <location>
        <begin position="168"/>
        <end position="200"/>
    </location>
</feature>
<dbReference type="Pfam" id="PF14081">
    <property type="entry name" value="DUF4262"/>
    <property type="match status" value="1"/>
</dbReference>
<dbReference type="Proteomes" id="UP001143347">
    <property type="component" value="Unassembled WGS sequence"/>
</dbReference>
<dbReference type="EMBL" id="JAPKFM010000008">
    <property type="protein sequence ID" value="MCX2964403.1"/>
    <property type="molecule type" value="Genomic_DNA"/>
</dbReference>
<keyword evidence="3" id="KW-1185">Reference proteome</keyword>
<organism evidence="2 3">
    <name type="scientific">Gordonia aquimaris</name>
    <dbReference type="NCBI Taxonomy" id="2984863"/>
    <lineage>
        <taxon>Bacteria</taxon>
        <taxon>Bacillati</taxon>
        <taxon>Actinomycetota</taxon>
        <taxon>Actinomycetes</taxon>
        <taxon>Mycobacteriales</taxon>
        <taxon>Gordoniaceae</taxon>
        <taxon>Gordonia</taxon>
    </lineage>
</organism>
<proteinExistence type="predicted"/>
<dbReference type="AlphaFoldDB" id="A0A9X3D3N5"/>
<accession>A0A9X3D3N5</accession>
<protein>
    <submittedName>
        <fullName evidence="2">DUF4262 domain-containing protein</fullName>
    </submittedName>
</protein>
<sequence length="200" mass="22077">MSDHAAAIRGLPRWHPEPLVQDTIHRIRAHGWSVTAVSELCAECAEDCEVPDCAFAYSTGLTLHSIPELIVYGLDAATSSAVINELGDLLHRCDWTELVQAGTEICVAALDVPLRLVELIDKDDMCVSNVLFPDAPALQVIWPDDWGHFPWDEAYALEPEHQPVKGVLSDPAVPITGPRVISRSYGPNRKERRRRKPTAG</sequence>
<name>A0A9X3D3N5_9ACTN</name>